<evidence type="ECO:0000313" key="1">
    <source>
        <dbReference type="EMBL" id="KAH3776295.1"/>
    </source>
</evidence>
<protein>
    <submittedName>
        <fullName evidence="1">Uncharacterized protein</fullName>
    </submittedName>
</protein>
<reference evidence="1" key="2">
    <citation type="submission" date="2020-11" db="EMBL/GenBank/DDBJ databases">
        <authorList>
            <person name="McCartney M.A."/>
            <person name="Auch B."/>
            <person name="Kono T."/>
            <person name="Mallez S."/>
            <person name="Becker A."/>
            <person name="Gohl D.M."/>
            <person name="Silverstein K.A.T."/>
            <person name="Koren S."/>
            <person name="Bechman K.B."/>
            <person name="Herman A."/>
            <person name="Abrahante J.E."/>
            <person name="Garbe J."/>
        </authorList>
    </citation>
    <scope>NUCLEOTIDE SEQUENCE</scope>
    <source>
        <strain evidence="1">Duluth1</strain>
        <tissue evidence="1">Whole animal</tissue>
    </source>
</reference>
<name>A0A9D4EDJ4_DREPO</name>
<comment type="caution">
    <text evidence="1">The sequence shown here is derived from an EMBL/GenBank/DDBJ whole genome shotgun (WGS) entry which is preliminary data.</text>
</comment>
<sequence>MPRSFLVKKHEEIRSYQSYKPRVDDTDAVIVPDSIFALTPYTPVLLPTAYTPALLPLTVKLNNGK</sequence>
<dbReference type="Proteomes" id="UP000828390">
    <property type="component" value="Unassembled WGS sequence"/>
</dbReference>
<accession>A0A9D4EDJ4</accession>
<reference evidence="1" key="1">
    <citation type="journal article" date="2019" name="bioRxiv">
        <title>The Genome of the Zebra Mussel, Dreissena polymorpha: A Resource for Invasive Species Research.</title>
        <authorList>
            <person name="McCartney M.A."/>
            <person name="Auch B."/>
            <person name="Kono T."/>
            <person name="Mallez S."/>
            <person name="Zhang Y."/>
            <person name="Obille A."/>
            <person name="Becker A."/>
            <person name="Abrahante J.E."/>
            <person name="Garbe J."/>
            <person name="Badalamenti J.P."/>
            <person name="Herman A."/>
            <person name="Mangelson H."/>
            <person name="Liachko I."/>
            <person name="Sullivan S."/>
            <person name="Sone E.D."/>
            <person name="Koren S."/>
            <person name="Silverstein K.A.T."/>
            <person name="Beckman K.B."/>
            <person name="Gohl D.M."/>
        </authorList>
    </citation>
    <scope>NUCLEOTIDE SEQUENCE</scope>
    <source>
        <strain evidence="1">Duluth1</strain>
        <tissue evidence="1">Whole animal</tissue>
    </source>
</reference>
<organism evidence="1 2">
    <name type="scientific">Dreissena polymorpha</name>
    <name type="common">Zebra mussel</name>
    <name type="synonym">Mytilus polymorpha</name>
    <dbReference type="NCBI Taxonomy" id="45954"/>
    <lineage>
        <taxon>Eukaryota</taxon>
        <taxon>Metazoa</taxon>
        <taxon>Spiralia</taxon>
        <taxon>Lophotrochozoa</taxon>
        <taxon>Mollusca</taxon>
        <taxon>Bivalvia</taxon>
        <taxon>Autobranchia</taxon>
        <taxon>Heteroconchia</taxon>
        <taxon>Euheterodonta</taxon>
        <taxon>Imparidentia</taxon>
        <taxon>Neoheterodontei</taxon>
        <taxon>Myida</taxon>
        <taxon>Dreissenoidea</taxon>
        <taxon>Dreissenidae</taxon>
        <taxon>Dreissena</taxon>
    </lineage>
</organism>
<dbReference type="AlphaFoldDB" id="A0A9D4EDJ4"/>
<keyword evidence="2" id="KW-1185">Reference proteome</keyword>
<gene>
    <name evidence="1" type="ORF">DPMN_177716</name>
</gene>
<proteinExistence type="predicted"/>
<evidence type="ECO:0000313" key="2">
    <source>
        <dbReference type="Proteomes" id="UP000828390"/>
    </source>
</evidence>
<dbReference type="EMBL" id="JAIWYP010000009">
    <property type="protein sequence ID" value="KAH3776295.1"/>
    <property type="molecule type" value="Genomic_DNA"/>
</dbReference>